<feature type="region of interest" description="Disordered" evidence="1">
    <location>
        <begin position="246"/>
        <end position="412"/>
    </location>
</feature>
<name>A0A9W8THS5_9PEZI</name>
<sequence length="412" mass="44986">MASSLACSTPSPPGTIHTPGTPKHGYNDPWEPFSPRKSARISSRQQSTNRTPSPRHTYSQSTRSSSKPSTLFSTPATSPIKKRQPTMDSELAPSRNKNSHAAASTSQSTGMLPTPAKTPRKQPNPATEAVSRNIARNLFASEDDMLTPKKKAKKYTGLTLDSFRAEDVEEDIEIFTDTRDHFPVADLSPENPFFGEHAVAEPTKRRSKRKPVVVPGEGKQSIEDAVKRDDGVLVVFRGKRMFRKFAEDIDEDSSSQAEGDEAADSDLNGQTRRNRPMTRSSIKPRLLFPPAKGKKATTSTIEDEEAVTDIEDNVFNDSQVAEAETPQTPARVTKGKVETPDAPRFGPASPPSTGRATRSTDKLRGGVTPMKAKGPSPFDGWRRSKSRAAPQGQKRSADDLAEPPVSAKRQRA</sequence>
<organism evidence="2 3">
    <name type="scientific">Xylaria arbuscula</name>
    <dbReference type="NCBI Taxonomy" id="114810"/>
    <lineage>
        <taxon>Eukaryota</taxon>
        <taxon>Fungi</taxon>
        <taxon>Dikarya</taxon>
        <taxon>Ascomycota</taxon>
        <taxon>Pezizomycotina</taxon>
        <taxon>Sordariomycetes</taxon>
        <taxon>Xylariomycetidae</taxon>
        <taxon>Xylariales</taxon>
        <taxon>Xylariaceae</taxon>
        <taxon>Xylaria</taxon>
    </lineage>
</organism>
<feature type="compositionally biased region" description="Low complexity" evidence="1">
    <location>
        <begin position="57"/>
        <end position="74"/>
    </location>
</feature>
<comment type="caution">
    <text evidence="2">The sequence shown here is derived from an EMBL/GenBank/DDBJ whole genome shotgun (WGS) entry which is preliminary data.</text>
</comment>
<dbReference type="VEuPathDB" id="FungiDB:F4678DRAFT_474780"/>
<feature type="compositionally biased region" description="Polar residues" evidence="1">
    <location>
        <begin position="95"/>
        <end position="111"/>
    </location>
</feature>
<dbReference type="EMBL" id="JANPWZ010002284">
    <property type="protein sequence ID" value="KAJ3560248.1"/>
    <property type="molecule type" value="Genomic_DNA"/>
</dbReference>
<keyword evidence="3" id="KW-1185">Reference proteome</keyword>
<reference evidence="2" key="1">
    <citation type="submission" date="2022-07" db="EMBL/GenBank/DDBJ databases">
        <title>Genome Sequence of Xylaria arbuscula.</title>
        <authorList>
            <person name="Buettner E."/>
        </authorList>
    </citation>
    <scope>NUCLEOTIDE SEQUENCE</scope>
    <source>
        <strain evidence="2">VT107</strain>
    </source>
</reference>
<proteinExistence type="predicted"/>
<evidence type="ECO:0000313" key="3">
    <source>
        <dbReference type="Proteomes" id="UP001148614"/>
    </source>
</evidence>
<feature type="compositionally biased region" description="Polar residues" evidence="1">
    <location>
        <begin position="315"/>
        <end position="330"/>
    </location>
</feature>
<feature type="compositionally biased region" description="Acidic residues" evidence="1">
    <location>
        <begin position="248"/>
        <end position="264"/>
    </location>
</feature>
<feature type="compositionally biased region" description="Acidic residues" evidence="1">
    <location>
        <begin position="301"/>
        <end position="314"/>
    </location>
</feature>
<gene>
    <name evidence="2" type="ORF">NPX13_g9365</name>
</gene>
<dbReference type="Proteomes" id="UP001148614">
    <property type="component" value="Unassembled WGS sequence"/>
</dbReference>
<accession>A0A9W8THS5</accession>
<evidence type="ECO:0000256" key="1">
    <source>
        <dbReference type="SAM" id="MobiDB-lite"/>
    </source>
</evidence>
<feature type="region of interest" description="Disordered" evidence="1">
    <location>
        <begin position="1"/>
        <end position="142"/>
    </location>
</feature>
<feature type="compositionally biased region" description="Polar residues" evidence="1">
    <location>
        <begin position="40"/>
        <end position="56"/>
    </location>
</feature>
<evidence type="ECO:0000313" key="2">
    <source>
        <dbReference type="EMBL" id="KAJ3560248.1"/>
    </source>
</evidence>
<protein>
    <submittedName>
        <fullName evidence="2">Uncharacterized protein</fullName>
    </submittedName>
</protein>
<feature type="compositionally biased region" description="Polar residues" evidence="1">
    <location>
        <begin position="267"/>
        <end position="281"/>
    </location>
</feature>
<dbReference type="AlphaFoldDB" id="A0A9W8THS5"/>